<sequence>MNTPLVPNKSCYNLIQDNRNEMKNNNENTVTIGDTNANQITSEVRTPGRKVGTNDLAGETRLNIGKPENNTQLDSERNRLQDTTGVSEVRLPTTTNRELHKDYRADGAKDMSKIVPISRGHSLSNLRINTNDTFSVVLSKSDADLIQHVSKDRMPRRIEPEGIKRLSLGRSRKLTAKTEAFGREFVGRVSGKRLLSASLDSIDTSHHLTGDTETSQKASVDHFLGMASDGNIMRYSKSTSETKKINVSATQMSVDSAPNFIKQSTSHPSHADQHLTVKSNDIWSRSEAQLDHKADRRGKWELKSPLSSQPRSLCQQKMDRVIMAEFLRCQREENNVVQYKKDYEAEVHKVKSLHSQDDDPYSKEVVDSMNDRSLRGNNYSSLGRGSSHSESEAVNQVREKYVVEKEADAAFCLTDENKPSSKLTPTRNENMHDTDSSCSQAVGGHMSFVHSINPPDGKHLNDNESKLMLIKENSEHFAGPASDLPEQPEMLDTESELDEHSNIQDNGLETASFSVQGKKTLMKKHISNDLLESCNVSSRTDTFVCAPTPLRPVATVNSNTHPTLSNGNLKNLYALHVDKLSPTAVLPPFDGTQLLSLSAKVPNKTACNSSIPKPILVNSNDPHPSKSDGIHSNCIEKPEENVETKPDVPKPKHVRPKIITYIRRNPQAISQLDHSFTTSGLPYGPPGCGVPVTKESNNSNDGEIKPANMLYDKFKPDLQKPRIYSSGLMVSGIKSSGHHFSQMGEKFLQEVGERPVKEEFCPPPYAHYEVPPSFYRSAMILKPQLGLGAVSRLPSAKSRILIASQRSSASCIHQQGPITSSPTLFHPDATADLKKSPTPNTIKSNLPKPCPSGLRPPGYSRLPAAKLAAFGFVRSSSVSSISSNQSNDSVQSDQSRTANLIKFVYTINDYALEQLNMKPTGVEVNLDL</sequence>
<reference evidence="4" key="1">
    <citation type="submission" date="2025-08" db="UniProtKB">
        <authorList>
            <consortium name="RefSeq"/>
        </authorList>
    </citation>
    <scope>IDENTIFICATION</scope>
</reference>
<feature type="compositionally biased region" description="Basic and acidic residues" evidence="2">
    <location>
        <begin position="350"/>
        <end position="374"/>
    </location>
</feature>
<feature type="region of interest" description="Disordered" evidence="2">
    <location>
        <begin position="350"/>
        <end position="393"/>
    </location>
</feature>
<evidence type="ECO:0000313" key="4">
    <source>
        <dbReference type="RefSeq" id="XP_015280473.1"/>
    </source>
</evidence>
<evidence type="ECO:0000313" key="3">
    <source>
        <dbReference type="Proteomes" id="UP000694871"/>
    </source>
</evidence>
<dbReference type="RefSeq" id="XP_015280473.1">
    <property type="nucleotide sequence ID" value="XM_015424987.1"/>
</dbReference>
<feature type="region of interest" description="Disordered" evidence="2">
    <location>
        <begin position="416"/>
        <end position="438"/>
    </location>
</feature>
<feature type="region of interest" description="Disordered" evidence="2">
    <location>
        <begin position="818"/>
        <end position="857"/>
    </location>
</feature>
<evidence type="ECO:0000256" key="1">
    <source>
        <dbReference type="ARBA" id="ARBA00023054"/>
    </source>
</evidence>
<dbReference type="PANTHER" id="PTHR24200">
    <property type="entry name" value="TOUCAN, ISOFORM A"/>
    <property type="match status" value="1"/>
</dbReference>
<proteinExistence type="predicted"/>
<feature type="non-terminal residue" evidence="4">
    <location>
        <position position="928"/>
    </location>
</feature>
<dbReference type="Proteomes" id="UP000694871">
    <property type="component" value="Unplaced"/>
</dbReference>
<accession>A0ABM1L3D6</accession>
<gene>
    <name evidence="4" type="primary">LOC107121966</name>
</gene>
<feature type="compositionally biased region" description="Basic and acidic residues" evidence="2">
    <location>
        <begin position="623"/>
        <end position="633"/>
    </location>
</feature>
<name>A0ABM1L3D6_GEKJA</name>
<dbReference type="PANTHER" id="PTHR24200:SF14">
    <property type="entry name" value="MICROTUBULE-ASSOCIATED TUMOR SUPPRESSOR CANDIDATE 2"/>
    <property type="match status" value="1"/>
</dbReference>
<protein>
    <submittedName>
        <fullName evidence="4">Microtubule-associated tumor suppressor candidate 2-like</fullName>
    </submittedName>
</protein>
<feature type="compositionally biased region" description="Polar residues" evidence="2">
    <location>
        <begin position="612"/>
        <end position="622"/>
    </location>
</feature>
<evidence type="ECO:0000256" key="2">
    <source>
        <dbReference type="SAM" id="MobiDB-lite"/>
    </source>
</evidence>
<keyword evidence="1" id="KW-0175">Coiled coil</keyword>
<dbReference type="GeneID" id="107121966"/>
<feature type="region of interest" description="Disordered" evidence="2">
    <location>
        <begin position="612"/>
        <end position="633"/>
    </location>
</feature>
<dbReference type="InterPro" id="IPR051293">
    <property type="entry name" value="MTUS1/CCDC69"/>
</dbReference>
<keyword evidence="3" id="KW-1185">Reference proteome</keyword>
<organism evidence="3 4">
    <name type="scientific">Gekko japonicus</name>
    <name type="common">Schlegel's Japanese gecko</name>
    <dbReference type="NCBI Taxonomy" id="146911"/>
    <lineage>
        <taxon>Eukaryota</taxon>
        <taxon>Metazoa</taxon>
        <taxon>Chordata</taxon>
        <taxon>Craniata</taxon>
        <taxon>Vertebrata</taxon>
        <taxon>Euteleostomi</taxon>
        <taxon>Lepidosauria</taxon>
        <taxon>Squamata</taxon>
        <taxon>Bifurcata</taxon>
        <taxon>Gekkota</taxon>
        <taxon>Gekkonidae</taxon>
        <taxon>Gekkoninae</taxon>
        <taxon>Gekko</taxon>
    </lineage>
</organism>